<dbReference type="OrthoDB" id="5111541at2"/>
<dbReference type="Proteomes" id="UP000244962">
    <property type="component" value="Unassembled WGS sequence"/>
</dbReference>
<dbReference type="AlphaFoldDB" id="A0A2U1TI60"/>
<accession>A0A2U1TI60</accession>
<keyword evidence="3" id="KW-1185">Reference proteome</keyword>
<name>A0A2U1TI60_9MICO</name>
<sequence>MFDSIPGGQWIFGIFAIVAIIVVLALFGKRLGGAFSTKEADRFETTEIPPDDPETREFIVRDDQTGSRLQFVSLHTRGRVVEIVVPAKHRRTGVEVDLFEAALPSAPNVTTWTWPPTTPDGYAALLIIARRMPDVTFLDAHGSRVL</sequence>
<evidence type="ECO:0000313" key="3">
    <source>
        <dbReference type="Proteomes" id="UP000244962"/>
    </source>
</evidence>
<keyword evidence="1" id="KW-0472">Membrane</keyword>
<dbReference type="RefSeq" id="WP_108391611.1">
    <property type="nucleotide sequence ID" value="NZ_CP026949.1"/>
</dbReference>
<evidence type="ECO:0000256" key="1">
    <source>
        <dbReference type="SAM" id="Phobius"/>
    </source>
</evidence>
<reference evidence="3" key="1">
    <citation type="submission" date="2018-04" db="EMBL/GenBank/DDBJ databases">
        <authorList>
            <person name="Liu S."/>
            <person name="Wang Z."/>
            <person name="Li J."/>
        </authorList>
    </citation>
    <scope>NUCLEOTIDE SEQUENCE [LARGE SCALE GENOMIC DNA]</scope>
    <source>
        <strain evidence="3">622</strain>
    </source>
</reference>
<evidence type="ECO:0000313" key="2">
    <source>
        <dbReference type="EMBL" id="PWC08577.1"/>
    </source>
</evidence>
<gene>
    <name evidence="2" type="ORF">DF223_04455</name>
</gene>
<dbReference type="EMBL" id="QEFB01000001">
    <property type="protein sequence ID" value="PWC08577.1"/>
    <property type="molecule type" value="Genomic_DNA"/>
</dbReference>
<proteinExistence type="predicted"/>
<keyword evidence="1" id="KW-1133">Transmembrane helix</keyword>
<organism evidence="2 3">
    <name type="scientific">Mycetocola zhujimingii</name>
    <dbReference type="NCBI Taxonomy" id="2079792"/>
    <lineage>
        <taxon>Bacteria</taxon>
        <taxon>Bacillati</taxon>
        <taxon>Actinomycetota</taxon>
        <taxon>Actinomycetes</taxon>
        <taxon>Micrococcales</taxon>
        <taxon>Microbacteriaceae</taxon>
        <taxon>Mycetocola</taxon>
    </lineage>
</organism>
<comment type="caution">
    <text evidence="2">The sequence shown here is derived from an EMBL/GenBank/DDBJ whole genome shotgun (WGS) entry which is preliminary data.</text>
</comment>
<protein>
    <submittedName>
        <fullName evidence="2">Uncharacterized protein</fullName>
    </submittedName>
</protein>
<dbReference type="KEGG" id="myl:C3E77_10620"/>
<keyword evidence="1" id="KW-0812">Transmembrane</keyword>
<feature type="transmembrane region" description="Helical" evidence="1">
    <location>
        <begin position="6"/>
        <end position="28"/>
    </location>
</feature>